<keyword evidence="27" id="KW-1185">Reference proteome</keyword>
<keyword evidence="15" id="KW-0131">Cell cycle</keyword>
<keyword evidence="11" id="KW-0498">Mitosis</keyword>
<reference evidence="26 27" key="1">
    <citation type="journal article" date="2017" name="Int. J. Parasitol.">
        <title>The genome of the protozoan parasite Cystoisospora suis and a reverse vaccinology approach to identify vaccine candidates.</title>
        <authorList>
            <person name="Palmieri N."/>
            <person name="Shrestha A."/>
            <person name="Ruttkowski B."/>
            <person name="Beck T."/>
            <person name="Vogl C."/>
            <person name="Tomley F."/>
            <person name="Blake D.P."/>
            <person name="Joachim A."/>
        </authorList>
    </citation>
    <scope>NUCLEOTIDE SEQUENCE [LARGE SCALE GENOMIC DNA]</scope>
    <source>
        <strain evidence="26 27">Wien I</strain>
    </source>
</reference>
<dbReference type="RefSeq" id="XP_067926238.1">
    <property type="nucleotide sequence ID" value="XM_068061784.1"/>
</dbReference>
<feature type="compositionally biased region" description="Polar residues" evidence="24">
    <location>
        <begin position="453"/>
        <end position="473"/>
    </location>
</feature>
<dbReference type="InterPro" id="IPR050108">
    <property type="entry name" value="CDK"/>
</dbReference>
<dbReference type="PROSITE" id="PS50011">
    <property type="entry name" value="PROTEIN_KINASE_DOM"/>
    <property type="match status" value="1"/>
</dbReference>
<keyword evidence="7" id="KW-0132">Cell division</keyword>
<feature type="compositionally biased region" description="Polar residues" evidence="24">
    <location>
        <begin position="66"/>
        <end position="77"/>
    </location>
</feature>
<feature type="compositionally biased region" description="Low complexity" evidence="24">
    <location>
        <begin position="1261"/>
        <end position="1275"/>
    </location>
</feature>
<dbReference type="InterPro" id="IPR011009">
    <property type="entry name" value="Kinase-like_dom_sf"/>
</dbReference>
<dbReference type="GO" id="GO:0046872">
    <property type="term" value="F:metal ion binding"/>
    <property type="evidence" value="ECO:0007669"/>
    <property type="project" value="UniProtKB-KW"/>
</dbReference>
<evidence type="ECO:0000256" key="11">
    <source>
        <dbReference type="ARBA" id="ARBA00022776"/>
    </source>
</evidence>
<name>A0A2C6LBT6_9APIC</name>
<feature type="region of interest" description="Disordered" evidence="24">
    <location>
        <begin position="798"/>
        <end position="1000"/>
    </location>
</feature>
<feature type="compositionally biased region" description="Basic residues" evidence="24">
    <location>
        <begin position="1147"/>
        <end position="1158"/>
    </location>
</feature>
<proteinExistence type="inferred from homology"/>
<sequence length="2045" mass="223788">MVPARPPPRVALQATENTRLTTAAVAPSSSSSCGGASGDLDNRGGLASKNLFKPVVAVNSKKRLPQQPQGCQPSNQEYDGHPLQIGEHLQQHSSSCCSGVVATGEGGHPKTGASKIGGAGRAGSGVCSKRVKTSEEVSANVSQDRGVLSTISGCTSGVMVKPPKVSTSSSLTLTRSKNTVEAPPSSQSSKKAEGKAGVQKNAFHNGGSGMGVSIVLNSSTCATTTSAKLTKGGGRQTFPPGLGPSGGAENHSVLLTESSENTNYSHSSITTDKSFLNSQKKTFIPGVTAGDETRQSSLSSSLTTHRSQQPGSREPFADVQKNLPALNHDLPSRGDGGAGKKGMMVNNNNVATTSSRSSTTTTTSTSNHADRREGGNNDGVVAACTLDSTRASSSSIRKTLSLSSSASHGFTTTATTTTTITKADEGDGATGSHHGISSKSLLKKKVSSSKPSNQGTSATMVVAPSTQDGSTSSLHRDIKIVAVPEKKGFTSSNEGSHHSFTSAAPWGSSMGNLQQQSSLTRKNNDVKTVSSAGTATHALKGPGGSTMRATSLHDVSDHQRPQRNITILPSTQKNPQKQQGVGGGAAASGVKIVVAGRQKTNEGQRKDPSILAGHHSKNSKSSTSSSSMTLSRSDGRDVKKMKKVEEEEEEKHVGEVVLPSSDERLVRLCDRDDDIWNEWEGVRLLGEGVYGRVYLVRHKDTGEERAFKRMYLQTSRVGGTGWIDENVASGGLPAVVQREVSTLRALRNSPNVIRLEEVLVGSRRVYLSFPVIHGGSLSELMRRYASWQEHLLFLHQSQESNPSTHHHDSQTPSSLEEQEDEEELDVEIDVDLDEDEQKKHHPAQTKDRYGSSKCHRPLQTDHHLSLPASRAPDEHQPPITLSRRSSSSSLHSSASSSDNKKEDDVAILLSSSSSSSSSSTSSSSLNLNPTNPQNRNHQTTSTSTTKTAHNEPPHLFLSSSSSLHSHNESLHSSTRKHSFSDKKPSHPHRHHPHRQPIIFPPPFSYPSMPPCGLPLPLCKAITQAILRGIAACHEHRIAHRDLKPDNILVEWTSQHPPCPPPPPPSPASSHSRSSERGEMSDVGKETEEEANGPTLSTSLHDVHSEEVDEGDGGDHCMKIDQEGEVQNKGGGGEEEERDHDEGERRSVASKRNRHKMKTNHNNSQASDIVKQAPHGGDLPLPCKNKDSYHPQYGKKNSRSQSDLTTRNILEAAAKQLLQDLKAKERSERDNFPRVLSSSSSESTVTQEEKKQQGDKPEGERSSSFSSSSRGRASQSQEKSHNENKSTNRPSSRCDSHIESACCRQEEENVCSSSSSGSHSSRQSVSQKSAPGENASSQENKTTHTARIPTSATRTSSSSSETTRRGEEEDEEEEEATVGEEEEQEENRDNHPPSRHRNADASLPPDEDEEEEEEEEESDQTQQKEMTSSQETENSHSPTPSYPPLPLKLVIADFGLARTLPFHVSPSLSCEQHLTATKPITTIQKKKKQNFSSHSMNTLTPSSQRERRETSSSVPPSMQQQHHRICSSSSSSTSSSHVGKKTVGFEKPLSSSFEARHGSKKKNTESEGKRGAARSSPHRVWTGAVQDGEDEEKEKNELIHEEDKMKKKNRETQEHPHSRVSHRHCHGAQFLHANPSTSDKTSSSSSSVEMPKKKQTSGEMRNGQKLPTIARTIMEEEGEEREEQSCPNSDREATEDEEEEESPSSTSSPHEEDTEEGEDPSSSSSQLLSSSTAAPGTTFALSPEIITLNYRPLDVLLGSHSYSLCVDVWSAGCILMELLTGTELIDGCSEFQCIMAIMKLFGNPWRKHKKEKEKEDERRRMQKHPKQQQEEEEEREEDLQLDSQGTREEEEEEIPDGEEKDEDDEEEEDWSCGFKEKLRGENNKKEERKINTCETSRSTDGKDVNTQSRSERLKIQEAHLQKKKKKTHDMQKNDERPYRGDSKSTKKEKKTTAKEEEEEKRRGRDDRTMNRSSEWLFWSEALPAFEGEERPLERILLECGRIDAVRDLHLLDLASRLLEIMPDKRITAKEALEHAFFDNIELGDQL</sequence>
<evidence type="ECO:0000256" key="8">
    <source>
        <dbReference type="ARBA" id="ARBA00022679"/>
    </source>
</evidence>
<feature type="compositionally biased region" description="Basic and acidic residues" evidence="24">
    <location>
        <begin position="1246"/>
        <end position="1260"/>
    </location>
</feature>
<dbReference type="OrthoDB" id="330850at2759"/>
<feature type="compositionally biased region" description="Polar residues" evidence="24">
    <location>
        <begin position="1333"/>
        <end position="1344"/>
    </location>
</feature>
<organism evidence="26 27">
    <name type="scientific">Cystoisospora suis</name>
    <dbReference type="NCBI Taxonomy" id="483139"/>
    <lineage>
        <taxon>Eukaryota</taxon>
        <taxon>Sar</taxon>
        <taxon>Alveolata</taxon>
        <taxon>Apicomplexa</taxon>
        <taxon>Conoidasida</taxon>
        <taxon>Coccidia</taxon>
        <taxon>Eucoccidiorida</taxon>
        <taxon>Eimeriorina</taxon>
        <taxon>Sarcocystidae</taxon>
        <taxon>Cystoisospora</taxon>
    </lineage>
</organism>
<feature type="region of interest" description="Disordered" evidence="24">
    <location>
        <begin position="421"/>
        <end position="473"/>
    </location>
</feature>
<feature type="compositionally biased region" description="Low complexity" evidence="24">
    <location>
        <begin position="166"/>
        <end position="176"/>
    </location>
</feature>
<feature type="compositionally biased region" description="Polar residues" evidence="24">
    <location>
        <begin position="567"/>
        <end position="579"/>
    </location>
</feature>
<feature type="compositionally biased region" description="Low complexity" evidence="24">
    <location>
        <begin position="295"/>
        <end position="309"/>
    </location>
</feature>
<evidence type="ECO:0000256" key="7">
    <source>
        <dbReference type="ARBA" id="ARBA00022618"/>
    </source>
</evidence>
<evidence type="ECO:0000256" key="1">
    <source>
        <dbReference type="ARBA" id="ARBA00001946"/>
    </source>
</evidence>
<dbReference type="PROSITE" id="PS00108">
    <property type="entry name" value="PROTEIN_KINASE_ST"/>
    <property type="match status" value="1"/>
</dbReference>
<feature type="region of interest" description="Disordered" evidence="24">
    <location>
        <begin position="1050"/>
        <end position="1207"/>
    </location>
</feature>
<keyword evidence="12" id="KW-0418">Kinase</keyword>
<feature type="compositionally biased region" description="Low complexity" evidence="24">
    <location>
        <begin position="881"/>
        <end position="897"/>
    </location>
</feature>
<feature type="region of interest" description="Disordered" evidence="24">
    <location>
        <begin position="531"/>
        <end position="561"/>
    </location>
</feature>
<feature type="compositionally biased region" description="Low complexity" evidence="24">
    <location>
        <begin position="1719"/>
        <end position="1731"/>
    </location>
</feature>
<dbReference type="GO" id="GO:0008353">
    <property type="term" value="F:RNA polymerase II CTD heptapeptide repeat kinase activity"/>
    <property type="evidence" value="ECO:0007669"/>
    <property type="project" value="UniProtKB-EC"/>
</dbReference>
<keyword evidence="10 23" id="KW-0547">Nucleotide-binding</keyword>
<feature type="compositionally biased region" description="Basic residues" evidence="24">
    <location>
        <begin position="985"/>
        <end position="994"/>
    </location>
</feature>
<feature type="compositionally biased region" description="Low complexity" evidence="24">
    <location>
        <begin position="352"/>
        <end position="366"/>
    </location>
</feature>
<feature type="binding site" evidence="23">
    <location>
        <position position="708"/>
    </location>
    <ligand>
        <name>ATP</name>
        <dbReference type="ChEBI" id="CHEBI:30616"/>
    </ligand>
</feature>
<feature type="region of interest" description="Disordered" evidence="24">
    <location>
        <begin position="226"/>
        <end position="251"/>
    </location>
</feature>
<feature type="domain" description="Protein kinase" evidence="25">
    <location>
        <begin position="679"/>
        <end position="1244"/>
    </location>
</feature>
<feature type="compositionally biased region" description="Low complexity" evidence="24">
    <location>
        <begin position="619"/>
        <end position="632"/>
    </location>
</feature>
<dbReference type="PANTHER" id="PTHR24056:SF46">
    <property type="entry name" value="CYCLIN-DEPENDENT KINASE 5"/>
    <property type="match status" value="1"/>
</dbReference>
<dbReference type="InterPro" id="IPR000719">
    <property type="entry name" value="Prot_kinase_dom"/>
</dbReference>
<feature type="region of interest" description="Disordered" evidence="24">
    <location>
        <begin position="1220"/>
        <end position="1445"/>
    </location>
</feature>
<dbReference type="GO" id="GO:0051301">
    <property type="term" value="P:cell division"/>
    <property type="evidence" value="ECO:0007669"/>
    <property type="project" value="UniProtKB-KW"/>
</dbReference>
<feature type="compositionally biased region" description="Low complexity" evidence="24">
    <location>
        <begin position="1349"/>
        <end position="1360"/>
    </location>
</feature>
<evidence type="ECO:0000256" key="5">
    <source>
        <dbReference type="ARBA" id="ARBA00012425"/>
    </source>
</evidence>
<dbReference type="PANTHER" id="PTHR24056">
    <property type="entry name" value="CELL DIVISION PROTEIN KINASE"/>
    <property type="match status" value="1"/>
</dbReference>
<evidence type="ECO:0000256" key="21">
    <source>
        <dbReference type="ARBA" id="ARBA00048367"/>
    </source>
</evidence>
<evidence type="ECO:0000256" key="6">
    <source>
        <dbReference type="ARBA" id="ARBA00022527"/>
    </source>
</evidence>
<keyword evidence="8" id="KW-0808">Transferase</keyword>
<dbReference type="SMART" id="SM00220">
    <property type="entry name" value="S_TKc"/>
    <property type="match status" value="1"/>
</dbReference>
<comment type="similarity">
    <text evidence="3">Belongs to the protein kinase superfamily. CMGC Ser/Thr protein kinase family. CDC2/CDKX subfamily.</text>
</comment>
<feature type="region of interest" description="Disordered" evidence="24">
    <location>
        <begin position="158"/>
        <end position="207"/>
    </location>
</feature>
<comment type="catalytic activity">
    <reaction evidence="20">
        <text>L-threonyl-[protein] + ATP = O-phospho-L-threonyl-[protein] + ADP + H(+)</text>
        <dbReference type="Rhea" id="RHEA:46608"/>
        <dbReference type="Rhea" id="RHEA-COMP:11060"/>
        <dbReference type="Rhea" id="RHEA-COMP:11605"/>
        <dbReference type="ChEBI" id="CHEBI:15378"/>
        <dbReference type="ChEBI" id="CHEBI:30013"/>
        <dbReference type="ChEBI" id="CHEBI:30616"/>
        <dbReference type="ChEBI" id="CHEBI:61977"/>
        <dbReference type="ChEBI" id="CHEBI:456216"/>
        <dbReference type="EC" id="2.7.11.22"/>
    </reaction>
</comment>
<dbReference type="Pfam" id="PF00069">
    <property type="entry name" value="Pkinase"/>
    <property type="match status" value="2"/>
</dbReference>
<comment type="catalytic activity">
    <reaction evidence="21">
        <text>L-seryl-[protein] + ATP = O-phospho-L-seryl-[protein] + ADP + H(+)</text>
        <dbReference type="Rhea" id="RHEA:17989"/>
        <dbReference type="Rhea" id="RHEA-COMP:9863"/>
        <dbReference type="Rhea" id="RHEA-COMP:11604"/>
        <dbReference type="ChEBI" id="CHEBI:15378"/>
        <dbReference type="ChEBI" id="CHEBI:29999"/>
        <dbReference type="ChEBI" id="CHEBI:30616"/>
        <dbReference type="ChEBI" id="CHEBI:83421"/>
        <dbReference type="ChEBI" id="CHEBI:456216"/>
        <dbReference type="EC" id="2.7.11.22"/>
    </reaction>
</comment>
<evidence type="ECO:0000256" key="23">
    <source>
        <dbReference type="PROSITE-ProRule" id="PRU10141"/>
    </source>
</evidence>
<dbReference type="EC" id="2.7.11.23" evidence="4"/>
<dbReference type="EC" id="2.7.11.22" evidence="5"/>
<feature type="compositionally biased region" description="Basic and acidic residues" evidence="24">
    <location>
        <begin position="1592"/>
        <end position="1616"/>
    </location>
</feature>
<evidence type="ECO:0000256" key="2">
    <source>
        <dbReference type="ARBA" id="ARBA00004496"/>
    </source>
</evidence>
<dbReference type="GO" id="GO:0005737">
    <property type="term" value="C:cytoplasm"/>
    <property type="evidence" value="ECO:0007669"/>
    <property type="project" value="UniProtKB-SubCell"/>
</dbReference>
<evidence type="ECO:0000256" key="9">
    <source>
        <dbReference type="ARBA" id="ARBA00022723"/>
    </source>
</evidence>
<comment type="caution">
    <text evidence="26">The sequence shown here is derived from an EMBL/GenBank/DDBJ whole genome shotgun (WGS) entry which is preliminary data.</text>
</comment>
<feature type="compositionally biased region" description="Basic and acidic residues" evidence="24">
    <location>
        <begin position="1072"/>
        <end position="1085"/>
    </location>
</feature>
<feature type="compositionally biased region" description="Acidic residues" evidence="24">
    <location>
        <begin position="816"/>
        <end position="835"/>
    </location>
</feature>
<feature type="compositionally biased region" description="Basic and acidic residues" evidence="24">
    <location>
        <begin position="1553"/>
        <end position="1569"/>
    </location>
</feature>
<evidence type="ECO:0000256" key="22">
    <source>
        <dbReference type="ARBA" id="ARBA00049280"/>
    </source>
</evidence>
<feature type="region of interest" description="Disordered" evidence="24">
    <location>
        <begin position="488"/>
        <end position="509"/>
    </location>
</feature>
<dbReference type="PROSITE" id="PS51257">
    <property type="entry name" value="PROKAR_LIPOPROTEIN"/>
    <property type="match status" value="1"/>
</dbReference>
<dbReference type="VEuPathDB" id="ToxoDB:CSUI_001579"/>
<evidence type="ECO:0000313" key="27">
    <source>
        <dbReference type="Proteomes" id="UP000221165"/>
    </source>
</evidence>
<feature type="compositionally biased region" description="Acidic residues" evidence="24">
    <location>
        <begin position="1367"/>
        <end position="1385"/>
    </location>
</feature>
<dbReference type="GO" id="GO:0005634">
    <property type="term" value="C:nucleus"/>
    <property type="evidence" value="ECO:0007669"/>
    <property type="project" value="TreeGrafter"/>
</dbReference>
<feature type="region of interest" description="Disordered" evidence="24">
    <location>
        <begin position="567"/>
        <end position="586"/>
    </location>
</feature>
<feature type="compositionally biased region" description="Basic and acidic residues" evidence="24">
    <location>
        <begin position="1873"/>
        <end position="1919"/>
    </location>
</feature>
<dbReference type="GO" id="GO:0004693">
    <property type="term" value="F:cyclin-dependent protein serine/threonine kinase activity"/>
    <property type="evidence" value="ECO:0007669"/>
    <property type="project" value="UniProtKB-EC"/>
</dbReference>
<feature type="compositionally biased region" description="Low complexity" evidence="24">
    <location>
        <begin position="1635"/>
        <end position="1646"/>
    </location>
</feature>
<feature type="compositionally biased region" description="Basic and acidic residues" evidence="24">
    <location>
        <begin position="1277"/>
        <end position="1297"/>
    </location>
</feature>
<feature type="region of interest" description="Disordered" evidence="24">
    <location>
        <begin position="108"/>
        <end position="127"/>
    </location>
</feature>
<dbReference type="InterPro" id="IPR017441">
    <property type="entry name" value="Protein_kinase_ATP_BS"/>
</dbReference>
<feature type="region of interest" description="Disordered" evidence="24">
    <location>
        <begin position="1482"/>
        <end position="1734"/>
    </location>
</feature>
<feature type="compositionally biased region" description="Low complexity" evidence="24">
    <location>
        <begin position="1526"/>
        <end position="1535"/>
    </location>
</feature>
<feature type="compositionally biased region" description="Low complexity" evidence="24">
    <location>
        <begin position="954"/>
        <end position="964"/>
    </location>
</feature>
<dbReference type="Proteomes" id="UP000221165">
    <property type="component" value="Unassembled WGS sequence"/>
</dbReference>
<feature type="compositionally biased region" description="Polar residues" evidence="24">
    <location>
        <begin position="1419"/>
        <end position="1438"/>
    </location>
</feature>
<evidence type="ECO:0000256" key="18">
    <source>
        <dbReference type="ARBA" id="ARBA00041902"/>
    </source>
</evidence>
<dbReference type="PROSITE" id="PS00107">
    <property type="entry name" value="PROTEIN_KINASE_ATP"/>
    <property type="match status" value="1"/>
</dbReference>
<feature type="region of interest" description="Disordered" evidence="24">
    <location>
        <begin position="596"/>
        <end position="654"/>
    </location>
</feature>
<feature type="compositionally biased region" description="Polar residues" evidence="24">
    <location>
        <begin position="925"/>
        <end position="938"/>
    </location>
</feature>
<dbReference type="EMBL" id="MIGC01000636">
    <property type="protein sequence ID" value="PHJ24565.1"/>
    <property type="molecule type" value="Genomic_DNA"/>
</dbReference>
<dbReference type="Gene3D" id="1.10.510.10">
    <property type="entry name" value="Transferase(Phosphotransferase) domain 1"/>
    <property type="match status" value="4"/>
</dbReference>
<feature type="compositionally biased region" description="Acidic residues" evidence="24">
    <location>
        <begin position="1404"/>
        <end position="1418"/>
    </location>
</feature>
<feature type="compositionally biased region" description="Low complexity" evidence="24">
    <location>
        <begin position="910"/>
        <end position="924"/>
    </location>
</feature>
<feature type="region of interest" description="Disordered" evidence="24">
    <location>
        <begin position="1806"/>
        <end position="1965"/>
    </location>
</feature>
<keyword evidence="6" id="KW-0723">Serine/threonine-protein kinase</keyword>
<feature type="region of interest" description="Disordered" evidence="24">
    <location>
        <begin position="1"/>
        <end position="47"/>
    </location>
</feature>
<keyword evidence="9" id="KW-0479">Metal-binding</keyword>
<feature type="compositionally biased region" description="Polar residues" evidence="24">
    <location>
        <begin position="1489"/>
        <end position="1500"/>
    </location>
</feature>
<evidence type="ECO:0000256" key="10">
    <source>
        <dbReference type="ARBA" id="ARBA00022741"/>
    </source>
</evidence>
<protein>
    <recommendedName>
        <fullName evidence="17">Cyclin-dependent kinase 2 homolog</fullName>
        <ecNumber evidence="5">2.7.11.22</ecNumber>
        <ecNumber evidence="4">2.7.11.23</ecNumber>
    </recommendedName>
    <alternativeName>
        <fullName evidence="18">Cell division control protein 2 homolog</fullName>
    </alternativeName>
    <alternativeName>
        <fullName evidence="19">cdc2-related kinase 2</fullName>
    </alternativeName>
</protein>
<feature type="compositionally biased region" description="Low complexity" evidence="24">
    <location>
        <begin position="1311"/>
        <end position="1328"/>
    </location>
</feature>
<comment type="catalytic activity">
    <reaction evidence="22">
        <text>[DNA-directed RNA polymerase] + ATP = phospho-[DNA-directed RNA polymerase] + ADP + H(+)</text>
        <dbReference type="Rhea" id="RHEA:10216"/>
        <dbReference type="Rhea" id="RHEA-COMP:11321"/>
        <dbReference type="Rhea" id="RHEA-COMP:11322"/>
        <dbReference type="ChEBI" id="CHEBI:15378"/>
        <dbReference type="ChEBI" id="CHEBI:30616"/>
        <dbReference type="ChEBI" id="CHEBI:43176"/>
        <dbReference type="ChEBI" id="CHEBI:68546"/>
        <dbReference type="ChEBI" id="CHEBI:456216"/>
        <dbReference type="EC" id="2.7.11.23"/>
    </reaction>
</comment>
<feature type="compositionally biased region" description="Basic and acidic residues" evidence="24">
    <location>
        <begin position="1927"/>
        <end position="1965"/>
    </location>
</feature>
<evidence type="ECO:0000256" key="13">
    <source>
        <dbReference type="ARBA" id="ARBA00022840"/>
    </source>
</evidence>
<keyword evidence="13 23" id="KW-0067">ATP-binding</keyword>
<accession>A0A2C6LBT6</accession>
<gene>
    <name evidence="26" type="ORF">CSUI_001579</name>
</gene>
<evidence type="ECO:0000256" key="14">
    <source>
        <dbReference type="ARBA" id="ARBA00022842"/>
    </source>
</evidence>
<evidence type="ECO:0000256" key="19">
    <source>
        <dbReference type="ARBA" id="ARBA00042858"/>
    </source>
</evidence>
<dbReference type="GeneID" id="94424995"/>
<evidence type="ECO:0000256" key="15">
    <source>
        <dbReference type="ARBA" id="ARBA00023306"/>
    </source>
</evidence>
<feature type="compositionally biased region" description="Polar residues" evidence="24">
    <location>
        <begin position="489"/>
        <end position="502"/>
    </location>
</feature>
<feature type="region of interest" description="Disordered" evidence="24">
    <location>
        <begin position="60"/>
        <end position="81"/>
    </location>
</feature>
<evidence type="ECO:0000256" key="16">
    <source>
        <dbReference type="ARBA" id="ARBA00038543"/>
    </source>
</evidence>
<evidence type="ECO:0000313" key="26">
    <source>
        <dbReference type="EMBL" id="PHJ24565.1"/>
    </source>
</evidence>
<feature type="compositionally biased region" description="Basic and acidic residues" evidence="24">
    <location>
        <begin position="1220"/>
        <end position="1231"/>
    </location>
</feature>
<feature type="compositionally biased region" description="Basic and acidic residues" evidence="24">
    <location>
        <begin position="599"/>
        <end position="608"/>
    </location>
</feature>
<dbReference type="GO" id="GO:0005524">
    <property type="term" value="F:ATP binding"/>
    <property type="evidence" value="ECO:0007669"/>
    <property type="project" value="UniProtKB-UniRule"/>
</dbReference>
<evidence type="ECO:0000259" key="25">
    <source>
        <dbReference type="PROSITE" id="PS50011"/>
    </source>
</evidence>
<keyword evidence="14" id="KW-0460">Magnesium</keyword>
<feature type="compositionally biased region" description="Acidic residues" evidence="24">
    <location>
        <begin position="1692"/>
        <end position="1701"/>
    </location>
</feature>
<feature type="compositionally biased region" description="Acidic residues" evidence="24">
    <location>
        <begin position="1829"/>
        <end position="1839"/>
    </location>
</feature>
<evidence type="ECO:0000256" key="17">
    <source>
        <dbReference type="ARBA" id="ARBA00039612"/>
    </source>
</evidence>
<comment type="cofactor">
    <cofactor evidence="1">
        <name>Mg(2+)</name>
        <dbReference type="ChEBI" id="CHEBI:18420"/>
    </cofactor>
</comment>
<evidence type="ECO:0000256" key="12">
    <source>
        <dbReference type="ARBA" id="ARBA00022777"/>
    </source>
</evidence>
<feature type="region of interest" description="Disordered" evidence="24">
    <location>
        <begin position="286"/>
        <end position="380"/>
    </location>
</feature>
<feature type="compositionally biased region" description="Pro residues" evidence="24">
    <location>
        <begin position="1056"/>
        <end position="1066"/>
    </location>
</feature>
<evidence type="ECO:0000256" key="3">
    <source>
        <dbReference type="ARBA" id="ARBA00006485"/>
    </source>
</evidence>
<dbReference type="SUPFAM" id="SSF56112">
    <property type="entry name" value="Protein kinase-like (PK-like)"/>
    <property type="match status" value="2"/>
</dbReference>
<evidence type="ECO:0000256" key="20">
    <source>
        <dbReference type="ARBA" id="ARBA00047811"/>
    </source>
</evidence>
<evidence type="ECO:0000256" key="4">
    <source>
        <dbReference type="ARBA" id="ARBA00012409"/>
    </source>
</evidence>
<evidence type="ECO:0000256" key="24">
    <source>
        <dbReference type="SAM" id="MobiDB-lite"/>
    </source>
</evidence>
<feature type="compositionally biased region" description="Polar residues" evidence="24">
    <location>
        <begin position="1198"/>
        <end position="1207"/>
    </location>
</feature>
<dbReference type="InterPro" id="IPR008271">
    <property type="entry name" value="Ser/Thr_kinase_AS"/>
</dbReference>
<comment type="subcellular location">
    <subcellularLocation>
        <location evidence="2">Cytoplasm</location>
    </subcellularLocation>
</comment>
<feature type="compositionally biased region" description="Basic and acidic residues" evidence="24">
    <location>
        <begin position="1112"/>
        <end position="1121"/>
    </location>
</feature>
<feature type="compositionally biased region" description="Low complexity" evidence="24">
    <location>
        <begin position="23"/>
        <end position="34"/>
    </location>
</feature>
<feature type="compositionally biased region" description="Acidic residues" evidence="24">
    <location>
        <begin position="1847"/>
        <end position="1869"/>
    </location>
</feature>
<comment type="subunit">
    <text evidence="16">May form a complex composed of at least the catalytic subunit CRK2 and a cyclin.</text>
</comment>